<reference evidence="1 2" key="1">
    <citation type="submission" date="2020-08" db="EMBL/GenBank/DDBJ databases">
        <authorList>
            <person name="Ren C."/>
            <person name="Gu Y."/>
            <person name="Xu Y."/>
        </authorList>
    </citation>
    <scope>NUCLEOTIDE SEQUENCE [LARGE SCALE GENOMIC DNA]</scope>
    <source>
        <strain evidence="1 2">LBM18003</strain>
    </source>
</reference>
<organism evidence="1 2">
    <name type="scientific">Caproicibacterium amylolyticum</name>
    <dbReference type="NCBI Taxonomy" id="2766537"/>
    <lineage>
        <taxon>Bacteria</taxon>
        <taxon>Bacillati</taxon>
        <taxon>Bacillota</taxon>
        <taxon>Clostridia</taxon>
        <taxon>Eubacteriales</taxon>
        <taxon>Oscillospiraceae</taxon>
        <taxon>Caproicibacterium</taxon>
    </lineage>
</organism>
<evidence type="ECO:0000313" key="2">
    <source>
        <dbReference type="Proteomes" id="UP000516046"/>
    </source>
</evidence>
<evidence type="ECO:0000313" key="1">
    <source>
        <dbReference type="EMBL" id="QNO17788.1"/>
    </source>
</evidence>
<accession>A0A7G9WGH6</accession>
<dbReference type="RefSeq" id="WP_212506851.1">
    <property type="nucleotide sequence ID" value="NZ_CP060696.1"/>
</dbReference>
<protein>
    <submittedName>
        <fullName evidence="1">Uncharacterized protein</fullName>
    </submittedName>
</protein>
<proteinExistence type="predicted"/>
<gene>
    <name evidence="1" type="ORF">H6X83_12825</name>
</gene>
<dbReference type="AlphaFoldDB" id="A0A7G9WGH6"/>
<sequence length="130" mass="15112">MLNAKELQQLRTGALLDSKIAGNRYERDRGPWRFRDCLILYYDGRVRLERSCYGEAAGLVFTVWAERVEEDGNLVWQELPATAENVPQKITAIKDGTLYLDEKPVAWKCTEELAADKQYGYRKRKHGLFR</sequence>
<name>A0A7G9WGH6_9FIRM</name>
<dbReference type="EMBL" id="CP060696">
    <property type="protein sequence ID" value="QNO17788.1"/>
    <property type="molecule type" value="Genomic_DNA"/>
</dbReference>
<dbReference type="KEGG" id="caml:H6X83_12825"/>
<dbReference type="Proteomes" id="UP000516046">
    <property type="component" value="Chromosome"/>
</dbReference>
<keyword evidence="2" id="KW-1185">Reference proteome</keyword>